<accession>A0ABU6XR54</accession>
<gene>
    <name evidence="1" type="ORF">PIB30_081934</name>
</gene>
<dbReference type="EMBL" id="JASCZI010212691">
    <property type="protein sequence ID" value="MED6200094.1"/>
    <property type="molecule type" value="Genomic_DNA"/>
</dbReference>
<name>A0ABU6XR54_9FABA</name>
<evidence type="ECO:0000313" key="1">
    <source>
        <dbReference type="EMBL" id="MED6200094.1"/>
    </source>
</evidence>
<comment type="caution">
    <text evidence="1">The sequence shown here is derived from an EMBL/GenBank/DDBJ whole genome shotgun (WGS) entry which is preliminary data.</text>
</comment>
<organism evidence="1 2">
    <name type="scientific">Stylosanthes scabra</name>
    <dbReference type="NCBI Taxonomy" id="79078"/>
    <lineage>
        <taxon>Eukaryota</taxon>
        <taxon>Viridiplantae</taxon>
        <taxon>Streptophyta</taxon>
        <taxon>Embryophyta</taxon>
        <taxon>Tracheophyta</taxon>
        <taxon>Spermatophyta</taxon>
        <taxon>Magnoliopsida</taxon>
        <taxon>eudicotyledons</taxon>
        <taxon>Gunneridae</taxon>
        <taxon>Pentapetalae</taxon>
        <taxon>rosids</taxon>
        <taxon>fabids</taxon>
        <taxon>Fabales</taxon>
        <taxon>Fabaceae</taxon>
        <taxon>Papilionoideae</taxon>
        <taxon>50 kb inversion clade</taxon>
        <taxon>dalbergioids sensu lato</taxon>
        <taxon>Dalbergieae</taxon>
        <taxon>Pterocarpus clade</taxon>
        <taxon>Stylosanthes</taxon>
    </lineage>
</organism>
<proteinExistence type="predicted"/>
<keyword evidence="2" id="KW-1185">Reference proteome</keyword>
<evidence type="ECO:0000313" key="2">
    <source>
        <dbReference type="Proteomes" id="UP001341840"/>
    </source>
</evidence>
<dbReference type="Proteomes" id="UP001341840">
    <property type="component" value="Unassembled WGS sequence"/>
</dbReference>
<reference evidence="1 2" key="1">
    <citation type="journal article" date="2023" name="Plants (Basel)">
        <title>Bridging the Gap: Combining Genomics and Transcriptomics Approaches to Understand Stylosanthes scabra, an Orphan Legume from the Brazilian Caatinga.</title>
        <authorList>
            <person name="Ferreira-Neto J.R.C."/>
            <person name="da Silva M.D."/>
            <person name="Binneck E."/>
            <person name="de Melo N.F."/>
            <person name="da Silva R.H."/>
            <person name="de Melo A.L.T.M."/>
            <person name="Pandolfi V."/>
            <person name="Bustamante F.O."/>
            <person name="Brasileiro-Vidal A.C."/>
            <person name="Benko-Iseppon A.M."/>
        </authorList>
    </citation>
    <scope>NUCLEOTIDE SEQUENCE [LARGE SCALE GENOMIC DNA]</scope>
    <source>
        <tissue evidence="1">Leaves</tissue>
    </source>
</reference>
<protein>
    <submittedName>
        <fullName evidence="1">Uncharacterized protein</fullName>
    </submittedName>
</protein>
<sequence length="162" mass="17655">MGLPTLAWSEDNFKCIAKLWGKFVLADDRTEDSRSYSVEFGGEVYSRESHPNKAELAYIAAGEETRSVSLVEETPMDESVLSAAMEVEGGEGSSNVHNDTQDPIIEKRAMEINATNDEGGACVEEMRHAAVEAGSQNGLEWMNGNANWASMEGGSPKNYMAR</sequence>